<keyword evidence="2" id="KW-1185">Reference proteome</keyword>
<protein>
    <submittedName>
        <fullName evidence="1">Uncharacterized protein</fullName>
    </submittedName>
</protein>
<gene>
    <name evidence="1" type="ORF">NM688_g7129</name>
</gene>
<evidence type="ECO:0000313" key="1">
    <source>
        <dbReference type="EMBL" id="KAJ3534486.1"/>
    </source>
</evidence>
<reference evidence="1" key="1">
    <citation type="submission" date="2022-07" db="EMBL/GenBank/DDBJ databases">
        <title>Genome Sequence of Phlebia brevispora.</title>
        <authorList>
            <person name="Buettner E."/>
        </authorList>
    </citation>
    <scope>NUCLEOTIDE SEQUENCE</scope>
    <source>
        <strain evidence="1">MPL23</strain>
    </source>
</reference>
<proteinExistence type="predicted"/>
<comment type="caution">
    <text evidence="1">The sequence shown here is derived from an EMBL/GenBank/DDBJ whole genome shotgun (WGS) entry which is preliminary data.</text>
</comment>
<evidence type="ECO:0000313" key="2">
    <source>
        <dbReference type="Proteomes" id="UP001148662"/>
    </source>
</evidence>
<sequence length="400" mass="45145">MTDPNQQAKIDILPALCDLAKPLHVLPTDPEMLASERHHAFDSRPDDNQRGTLVEVRFHTGLFLHWPWCALFPHKSEQVKKWESSSSVAVVCVRHPHEVRFAMAVITPRDDSTRHNVGSSHKVAVATIVGMVLGILCLFGMILAYQVLLPSKRTPSRGPRALAPPTPKRLPFLTRIRAHCTTFLTSLYSRFHSKPSDTGESSSGRRRMLRSFHLGNPERARQREKMRHRFASALRLNFNFVSHSDGASRRTYKGFSPLVDDVEECKFLMRPDSAVISPWSPFEDCLSPEQISGMRPLFLDSALPSTPSPLSPLPPAYLQSTPIRSRFRQMSDAGDDSPRRNVSSTPTSPTLVDEELDIVDCKTLMEEVEQVLEYTRNWSEEDEQSCTFVVGEDDEVSDEL</sequence>
<accession>A0ACC1S911</accession>
<dbReference type="Proteomes" id="UP001148662">
    <property type="component" value="Unassembled WGS sequence"/>
</dbReference>
<organism evidence="1 2">
    <name type="scientific">Phlebia brevispora</name>
    <dbReference type="NCBI Taxonomy" id="194682"/>
    <lineage>
        <taxon>Eukaryota</taxon>
        <taxon>Fungi</taxon>
        <taxon>Dikarya</taxon>
        <taxon>Basidiomycota</taxon>
        <taxon>Agaricomycotina</taxon>
        <taxon>Agaricomycetes</taxon>
        <taxon>Polyporales</taxon>
        <taxon>Meruliaceae</taxon>
        <taxon>Phlebia</taxon>
    </lineage>
</organism>
<dbReference type="EMBL" id="JANHOG010001603">
    <property type="protein sequence ID" value="KAJ3534486.1"/>
    <property type="molecule type" value="Genomic_DNA"/>
</dbReference>
<name>A0ACC1S911_9APHY</name>